<protein>
    <submittedName>
        <fullName evidence="1">Uncharacterized protein</fullName>
    </submittedName>
</protein>
<proteinExistence type="predicted"/>
<sequence>MGPAPFSSGLRPTQSSRVTYHVDGLLPIKDENLMVYLDCEHKMDLGSLGQSIVIVMVRRNSVFLRAFEEAGRALRAEWTVLLVTEPALHNQYESACATLVEGSFRVRQNANEQLCGTRQGLTHVQEVIVQQAA</sequence>
<name>F9W7J1_TRYCI</name>
<keyword evidence="2" id="KW-1185">Reference proteome</keyword>
<accession>F9W7J1</accession>
<evidence type="ECO:0000313" key="1">
    <source>
        <dbReference type="EMBL" id="CCD13158.1"/>
    </source>
</evidence>
<organism evidence="1 2">
    <name type="scientific">Trypanosoma congolense (strain IL3000)</name>
    <dbReference type="NCBI Taxonomy" id="1068625"/>
    <lineage>
        <taxon>Eukaryota</taxon>
        <taxon>Discoba</taxon>
        <taxon>Euglenozoa</taxon>
        <taxon>Kinetoplastea</taxon>
        <taxon>Metakinetoplastina</taxon>
        <taxon>Trypanosomatida</taxon>
        <taxon>Trypanosomatidae</taxon>
        <taxon>Trypanosoma</taxon>
        <taxon>Nannomonas</taxon>
    </lineage>
</organism>
<dbReference type="AlphaFoldDB" id="F9W7J1"/>
<comment type="caution">
    <text evidence="1">The sequence shown here is derived from an EMBL/GenBank/DDBJ whole genome shotgun (WGS) entry which is preliminary data.</text>
</comment>
<gene>
    <name evidence="1" type="ORF">TCIL3000_0_39370</name>
</gene>
<dbReference type="Proteomes" id="UP000000702">
    <property type="component" value="Unassembled WGS sequence"/>
</dbReference>
<reference evidence="1 2" key="2">
    <citation type="journal article" date="2012" name="Proc. Natl. Acad. Sci. U.S.A.">
        <title>Antigenic diversity is generated by distinct evolutionary mechanisms in African trypanosome species.</title>
        <authorList>
            <person name="Jackson A.P."/>
            <person name="Berry A."/>
            <person name="Aslett M."/>
            <person name="Allison H.C."/>
            <person name="Burton P."/>
            <person name="Vavrova-Anderson J."/>
            <person name="Brown R."/>
            <person name="Browne H."/>
            <person name="Corton N."/>
            <person name="Hauser H."/>
            <person name="Gamble J."/>
            <person name="Gilderthorp R."/>
            <person name="Marcello L."/>
            <person name="McQuillan J."/>
            <person name="Otto T.D."/>
            <person name="Quail M.A."/>
            <person name="Sanders M.J."/>
            <person name="van Tonder A."/>
            <person name="Ginger M.L."/>
            <person name="Field M.C."/>
            <person name="Barry J.D."/>
            <person name="Hertz-Fowler C."/>
            <person name="Berriman M."/>
        </authorList>
    </citation>
    <scope>NUCLEOTIDE SEQUENCE [LARGE SCALE GENOMIC DNA]</scope>
    <source>
        <strain evidence="1 2">IL3000</strain>
    </source>
</reference>
<dbReference type="EMBL" id="CAEQ01001042">
    <property type="protein sequence ID" value="CCD13158.1"/>
    <property type="molecule type" value="Genomic_DNA"/>
</dbReference>
<reference evidence="2" key="1">
    <citation type="submission" date="2011-07" db="EMBL/GenBank/DDBJ databases">
        <title>Divergent evolution of antigenic variation in African trypanosomes.</title>
        <authorList>
            <person name="Jackson A.P."/>
            <person name="Berry A."/>
            <person name="Allison H.C."/>
            <person name="Burton P."/>
            <person name="Anderson J."/>
            <person name="Aslett M."/>
            <person name="Brown R."/>
            <person name="Corton N."/>
            <person name="Harris D."/>
            <person name="Hauser H."/>
            <person name="Gamble J."/>
            <person name="Gilderthorp R."/>
            <person name="McQuillan J."/>
            <person name="Quail M.A."/>
            <person name="Sanders M."/>
            <person name="Van Tonder A."/>
            <person name="Ginger M.L."/>
            <person name="Donelson J.E."/>
            <person name="Field M.C."/>
            <person name="Barry J.D."/>
            <person name="Berriman M."/>
            <person name="Hertz-Fowler C."/>
        </authorList>
    </citation>
    <scope>NUCLEOTIDE SEQUENCE [LARGE SCALE GENOMIC DNA]</scope>
    <source>
        <strain evidence="2">IL3000</strain>
    </source>
</reference>
<evidence type="ECO:0000313" key="2">
    <source>
        <dbReference type="Proteomes" id="UP000000702"/>
    </source>
</evidence>